<feature type="transmembrane region" description="Helical" evidence="1">
    <location>
        <begin position="134"/>
        <end position="157"/>
    </location>
</feature>
<protein>
    <recommendedName>
        <fullName evidence="4">Gustatory receptor</fullName>
    </recommendedName>
</protein>
<evidence type="ECO:0000313" key="3">
    <source>
        <dbReference type="Proteomes" id="UP001208570"/>
    </source>
</evidence>
<keyword evidence="1" id="KW-0812">Transmembrane</keyword>
<organism evidence="2 3">
    <name type="scientific">Paralvinella palmiformis</name>
    <dbReference type="NCBI Taxonomy" id="53620"/>
    <lineage>
        <taxon>Eukaryota</taxon>
        <taxon>Metazoa</taxon>
        <taxon>Spiralia</taxon>
        <taxon>Lophotrochozoa</taxon>
        <taxon>Annelida</taxon>
        <taxon>Polychaeta</taxon>
        <taxon>Sedentaria</taxon>
        <taxon>Canalipalpata</taxon>
        <taxon>Terebellida</taxon>
        <taxon>Terebelliformia</taxon>
        <taxon>Alvinellidae</taxon>
        <taxon>Paralvinella</taxon>
    </lineage>
</organism>
<keyword evidence="3" id="KW-1185">Reference proteome</keyword>
<dbReference type="AlphaFoldDB" id="A0AAD9JQR8"/>
<keyword evidence="1" id="KW-1133">Transmembrane helix</keyword>
<dbReference type="EMBL" id="JAODUP010000203">
    <property type="protein sequence ID" value="KAK2156868.1"/>
    <property type="molecule type" value="Genomic_DNA"/>
</dbReference>
<sequence length="400" mass="45130">MLSMFKNQRSTKVMKVRINPMNTVSGDVDTTSYDAKKPRVVSHEETFLYKQTKPILNNLMAFGLFIPMKTLSVVSIECPGLLYSNIKIETDSTTKKPSSVPLMIYAVGVNMLAWLNVIRLMFLFQHDNTFGPILFGKVTFIGWSLFCAITCSCLMRISLNSDCLHRFFLQLEHLCYTFETTDRTGLTRKSAAKFTAIGWSLMILNITYCSFGLHATSIWENAMYPFSLTSPYYKQMTVVYIVIHFYMSSAWGLSAVLTFIICKIMYHQIEAFNDAVKDVTCGRKSLADNIQRLRSWHQQICYIVDTADNMLCAKLGAGFVLYIMISCVVLYNLFWDDKVSESIISLITGITWLCLSIAHMALFAIGGGVVNAALNGIKSSKDPVFNKVRIEIPHSAVMDS</sequence>
<feature type="transmembrane region" description="Helical" evidence="1">
    <location>
        <begin position="239"/>
        <end position="262"/>
    </location>
</feature>
<name>A0AAD9JQR8_9ANNE</name>
<feature type="transmembrane region" description="Helical" evidence="1">
    <location>
        <begin position="315"/>
        <end position="334"/>
    </location>
</feature>
<feature type="transmembrane region" description="Helical" evidence="1">
    <location>
        <begin position="346"/>
        <end position="374"/>
    </location>
</feature>
<evidence type="ECO:0000256" key="1">
    <source>
        <dbReference type="SAM" id="Phobius"/>
    </source>
</evidence>
<keyword evidence="1" id="KW-0472">Membrane</keyword>
<reference evidence="2" key="1">
    <citation type="journal article" date="2023" name="Mol. Biol. Evol.">
        <title>Third-Generation Sequencing Reveals the Adaptive Role of the Epigenome in Three Deep-Sea Polychaetes.</title>
        <authorList>
            <person name="Perez M."/>
            <person name="Aroh O."/>
            <person name="Sun Y."/>
            <person name="Lan Y."/>
            <person name="Juniper S.K."/>
            <person name="Young C.R."/>
            <person name="Angers B."/>
            <person name="Qian P.Y."/>
        </authorList>
    </citation>
    <scope>NUCLEOTIDE SEQUENCE</scope>
    <source>
        <strain evidence="2">P08H-3</strain>
    </source>
</reference>
<evidence type="ECO:0008006" key="4">
    <source>
        <dbReference type="Google" id="ProtNLM"/>
    </source>
</evidence>
<dbReference type="Proteomes" id="UP001208570">
    <property type="component" value="Unassembled WGS sequence"/>
</dbReference>
<feature type="transmembrane region" description="Helical" evidence="1">
    <location>
        <begin position="102"/>
        <end position="122"/>
    </location>
</feature>
<feature type="transmembrane region" description="Helical" evidence="1">
    <location>
        <begin position="196"/>
        <end position="219"/>
    </location>
</feature>
<evidence type="ECO:0000313" key="2">
    <source>
        <dbReference type="EMBL" id="KAK2156868.1"/>
    </source>
</evidence>
<gene>
    <name evidence="2" type="ORF">LSH36_203g01049</name>
</gene>
<proteinExistence type="predicted"/>
<accession>A0AAD9JQR8</accession>
<comment type="caution">
    <text evidence="2">The sequence shown here is derived from an EMBL/GenBank/DDBJ whole genome shotgun (WGS) entry which is preliminary data.</text>
</comment>